<dbReference type="Pfam" id="PF00580">
    <property type="entry name" value="UvrD-helicase"/>
    <property type="match status" value="1"/>
</dbReference>
<dbReference type="GO" id="GO:0003677">
    <property type="term" value="F:DNA binding"/>
    <property type="evidence" value="ECO:0007669"/>
    <property type="project" value="InterPro"/>
</dbReference>
<dbReference type="Gene3D" id="3.30.160.800">
    <property type="match status" value="1"/>
</dbReference>
<dbReference type="AlphaFoldDB" id="A0A926KXP9"/>
<keyword evidence="3 9" id="KW-0347">Helicase</keyword>
<dbReference type="EMBL" id="JACVVD010000013">
    <property type="protein sequence ID" value="MBD0383885.1"/>
    <property type="molecule type" value="Genomic_DNA"/>
</dbReference>
<keyword evidence="13" id="KW-1185">Reference proteome</keyword>
<dbReference type="RefSeq" id="WP_188177656.1">
    <property type="nucleotide sequence ID" value="NZ_JACVVD010000013.1"/>
</dbReference>
<evidence type="ECO:0000313" key="13">
    <source>
        <dbReference type="Proteomes" id="UP000650466"/>
    </source>
</evidence>
<evidence type="ECO:0000256" key="5">
    <source>
        <dbReference type="ARBA" id="ARBA00023235"/>
    </source>
</evidence>
<keyword evidence="2 9" id="KW-0378">Hydrolase</keyword>
<dbReference type="EC" id="5.6.2.4" evidence="7"/>
<dbReference type="PANTHER" id="PTHR11070:SF23">
    <property type="entry name" value="RECBCD ENZYME SUBUNIT RECB"/>
    <property type="match status" value="1"/>
</dbReference>
<keyword evidence="1 9" id="KW-0547">Nucleotide-binding</keyword>
<reference evidence="12" key="1">
    <citation type="submission" date="2020-09" db="EMBL/GenBank/DDBJ databases">
        <title>Draft Genome Sequence of Paenibacillus sp. WST5.</title>
        <authorList>
            <person name="Bao Z."/>
        </authorList>
    </citation>
    <scope>NUCLEOTIDE SEQUENCE</scope>
    <source>
        <strain evidence="12">WST5</strain>
    </source>
</reference>
<sequence length="885" mass="100365">MINEQVLLQEDLKARERIERNLDTTFLVEAGAGSGKTKSIVDRMIALVKTEKAEVRDIAAITFTNKAASELMGRFRMRLESELAGAEEASPVRALLKKAIQQVPESYIGTIHAFCGRLLRERPIEAKLDPSFQEMDPQEDREFRDKCWDDYLEKLRTNGEDSRIDELLEMEINIDDLKAAYNRAAQYEDVAIMIDEAAIRPDLDIIRYSLFPMVEEAALFIPSVVPEKDWDDLQRTILAAKRYLRSMNMADDLNVLALAKLFDRALNVTQKRWTDKNQAKLFKEQFQDWRITTLQPFLQRWREYVHPKLIGFALPAVEFYRSRRMEAGKLNFQDLLMKATELLRGYPEVRAYFGRRYSHLFVDEFQDTDPIQAEMMLLLTGDDPAESNWRKQQPRPGSVFIVGDPKQSIYRFRRADISTYNFVKKRIEQCGGVLQLTRNFRSVKSIGDYVNYAFESKFSPPGQLSDTQAPYVRMLTTQANPRENAGLHGIYTMAVPKQAFDRFDDIARFDAEQAAQFVAWACGDKVSIQEVVEGKTTTRPARPGDFLILLKRKEYIDLYAELLERYGFPSDTAGSLAVFEETKALYQLAMVLCDPTDRIPLLAVLRGMLFGISDDALYHYRNAGGNISLYSSLECASDKSAVVDQALDKIRQYAKWVRELPALSAFSKIVIDHGLIPAAAVSESGAIRCGTLMKLLEVLQSDTEAANEWLALTKKLGALMKDAESMEAASIFAGKADTVRIMNLHKAKGLEAPIVILACPCGEDDHDAQEHIDRMVEPPVGYVTISKPKNAYQSEIIAQPAGWNGISEKEREYMNAEEERLLYVATTRAKQLLIVSQYPSRPAIDPWSKLAVSLQHQPELDIVVVDQVRREKIDAPSDIGSHIAE</sequence>
<protein>
    <recommendedName>
        <fullName evidence="7">DNA 3'-5' helicase</fullName>
        <ecNumber evidence="7">5.6.2.4</ecNumber>
    </recommendedName>
</protein>
<dbReference type="InterPro" id="IPR014017">
    <property type="entry name" value="DNA_helicase_UvrD-like_C"/>
</dbReference>
<evidence type="ECO:0000256" key="3">
    <source>
        <dbReference type="ARBA" id="ARBA00022806"/>
    </source>
</evidence>
<gene>
    <name evidence="12" type="ORF">ICC18_27805</name>
</gene>
<dbReference type="SUPFAM" id="SSF52540">
    <property type="entry name" value="P-loop containing nucleoside triphosphate hydrolases"/>
    <property type="match status" value="1"/>
</dbReference>
<dbReference type="Gene3D" id="3.40.50.300">
    <property type="entry name" value="P-loop containing nucleotide triphosphate hydrolases"/>
    <property type="match status" value="3"/>
</dbReference>
<dbReference type="PROSITE" id="PS51217">
    <property type="entry name" value="UVRD_HELICASE_CTER"/>
    <property type="match status" value="1"/>
</dbReference>
<proteinExistence type="predicted"/>
<keyword evidence="5" id="KW-0413">Isomerase</keyword>
<evidence type="ECO:0000313" key="12">
    <source>
        <dbReference type="EMBL" id="MBD0383885.1"/>
    </source>
</evidence>
<feature type="domain" description="UvrD-like helicase C-terminal" evidence="11">
    <location>
        <begin position="466"/>
        <end position="749"/>
    </location>
</feature>
<dbReference type="InterPro" id="IPR027417">
    <property type="entry name" value="P-loop_NTPase"/>
</dbReference>
<name>A0A926KXP9_9BACL</name>
<dbReference type="GO" id="GO:0043138">
    <property type="term" value="F:3'-5' DNA helicase activity"/>
    <property type="evidence" value="ECO:0007669"/>
    <property type="project" value="UniProtKB-EC"/>
</dbReference>
<feature type="binding site" evidence="9">
    <location>
        <begin position="30"/>
        <end position="37"/>
    </location>
    <ligand>
        <name>ATP</name>
        <dbReference type="ChEBI" id="CHEBI:30616"/>
    </ligand>
</feature>
<dbReference type="InterPro" id="IPR000212">
    <property type="entry name" value="DNA_helicase_UvrD/REP"/>
</dbReference>
<comment type="catalytic activity">
    <reaction evidence="6">
        <text>Couples ATP hydrolysis with the unwinding of duplex DNA by translocating in the 3'-5' direction.</text>
        <dbReference type="EC" id="5.6.2.4"/>
    </reaction>
</comment>
<evidence type="ECO:0000259" key="11">
    <source>
        <dbReference type="PROSITE" id="PS51217"/>
    </source>
</evidence>
<evidence type="ECO:0000256" key="2">
    <source>
        <dbReference type="ARBA" id="ARBA00022801"/>
    </source>
</evidence>
<comment type="caution">
    <text evidence="12">The sequence shown here is derived from an EMBL/GenBank/DDBJ whole genome shotgun (WGS) entry which is preliminary data.</text>
</comment>
<keyword evidence="4 9" id="KW-0067">ATP-binding</keyword>
<dbReference type="GO" id="GO:0000725">
    <property type="term" value="P:recombinational repair"/>
    <property type="evidence" value="ECO:0007669"/>
    <property type="project" value="TreeGrafter"/>
</dbReference>
<evidence type="ECO:0000256" key="8">
    <source>
        <dbReference type="ARBA" id="ARBA00048988"/>
    </source>
</evidence>
<dbReference type="InterPro" id="IPR014016">
    <property type="entry name" value="UvrD-like_ATP-bd"/>
</dbReference>
<dbReference type="Gene3D" id="1.10.486.10">
    <property type="entry name" value="PCRA, domain 4"/>
    <property type="match status" value="1"/>
</dbReference>
<dbReference type="GO" id="GO:0005829">
    <property type="term" value="C:cytosol"/>
    <property type="evidence" value="ECO:0007669"/>
    <property type="project" value="TreeGrafter"/>
</dbReference>
<dbReference type="Proteomes" id="UP000650466">
    <property type="component" value="Unassembled WGS sequence"/>
</dbReference>
<evidence type="ECO:0000256" key="4">
    <source>
        <dbReference type="ARBA" id="ARBA00022840"/>
    </source>
</evidence>
<evidence type="ECO:0000256" key="9">
    <source>
        <dbReference type="PROSITE-ProRule" id="PRU00560"/>
    </source>
</evidence>
<dbReference type="PANTHER" id="PTHR11070">
    <property type="entry name" value="UVRD / RECB / PCRA DNA HELICASE FAMILY MEMBER"/>
    <property type="match status" value="1"/>
</dbReference>
<comment type="catalytic activity">
    <reaction evidence="8">
        <text>ATP + H2O = ADP + phosphate + H(+)</text>
        <dbReference type="Rhea" id="RHEA:13065"/>
        <dbReference type="ChEBI" id="CHEBI:15377"/>
        <dbReference type="ChEBI" id="CHEBI:15378"/>
        <dbReference type="ChEBI" id="CHEBI:30616"/>
        <dbReference type="ChEBI" id="CHEBI:43474"/>
        <dbReference type="ChEBI" id="CHEBI:456216"/>
        <dbReference type="EC" id="5.6.2.4"/>
    </reaction>
</comment>
<dbReference type="Pfam" id="PF13361">
    <property type="entry name" value="UvrD_C"/>
    <property type="match status" value="1"/>
</dbReference>
<evidence type="ECO:0000259" key="10">
    <source>
        <dbReference type="PROSITE" id="PS51198"/>
    </source>
</evidence>
<accession>A0A926KXP9</accession>
<dbReference type="GO" id="GO:0009338">
    <property type="term" value="C:exodeoxyribonuclease V complex"/>
    <property type="evidence" value="ECO:0007669"/>
    <property type="project" value="TreeGrafter"/>
</dbReference>
<organism evidence="12 13">
    <name type="scientific">Paenibacillus sedimenti</name>
    <dbReference type="NCBI Taxonomy" id="2770274"/>
    <lineage>
        <taxon>Bacteria</taxon>
        <taxon>Bacillati</taxon>
        <taxon>Bacillota</taxon>
        <taxon>Bacilli</taxon>
        <taxon>Bacillales</taxon>
        <taxon>Paenibacillaceae</taxon>
        <taxon>Paenibacillus</taxon>
    </lineage>
</organism>
<evidence type="ECO:0000256" key="6">
    <source>
        <dbReference type="ARBA" id="ARBA00034617"/>
    </source>
</evidence>
<dbReference type="GO" id="GO:0005524">
    <property type="term" value="F:ATP binding"/>
    <property type="evidence" value="ECO:0007669"/>
    <property type="project" value="UniProtKB-UniRule"/>
</dbReference>
<evidence type="ECO:0000256" key="7">
    <source>
        <dbReference type="ARBA" id="ARBA00034808"/>
    </source>
</evidence>
<evidence type="ECO:0000256" key="1">
    <source>
        <dbReference type="ARBA" id="ARBA00022741"/>
    </source>
</evidence>
<dbReference type="GO" id="GO:0016787">
    <property type="term" value="F:hydrolase activity"/>
    <property type="evidence" value="ECO:0007669"/>
    <property type="project" value="UniProtKB-UniRule"/>
</dbReference>
<feature type="domain" description="UvrD-like helicase ATP-binding" evidence="10">
    <location>
        <begin position="9"/>
        <end position="443"/>
    </location>
</feature>
<dbReference type="PROSITE" id="PS51198">
    <property type="entry name" value="UVRD_HELICASE_ATP_BIND"/>
    <property type="match status" value="1"/>
</dbReference>